<evidence type="ECO:0000256" key="1">
    <source>
        <dbReference type="ARBA" id="ARBA00005251"/>
    </source>
</evidence>
<dbReference type="FunFam" id="3.30.230.10:FF:000001">
    <property type="entry name" value="30S ribosomal protein S9"/>
    <property type="match status" value="1"/>
</dbReference>
<evidence type="ECO:0000256" key="4">
    <source>
        <dbReference type="SAM" id="MobiDB-lite"/>
    </source>
</evidence>
<keyword evidence="3" id="KW-0687">Ribonucleoprotein</keyword>
<dbReference type="GO" id="GO:0003723">
    <property type="term" value="F:RNA binding"/>
    <property type="evidence" value="ECO:0007669"/>
    <property type="project" value="TreeGrafter"/>
</dbReference>
<evidence type="ECO:0000256" key="3">
    <source>
        <dbReference type="ARBA" id="ARBA00023274"/>
    </source>
</evidence>
<feature type="compositionally biased region" description="Basic residues" evidence="4">
    <location>
        <begin position="336"/>
        <end position="350"/>
    </location>
</feature>
<feature type="region of interest" description="Disordered" evidence="4">
    <location>
        <begin position="83"/>
        <end position="121"/>
    </location>
</feature>
<comment type="similarity">
    <text evidence="1">Belongs to the universal ribosomal protein uS9 family.</text>
</comment>
<dbReference type="SUPFAM" id="SSF54211">
    <property type="entry name" value="Ribosomal protein S5 domain 2-like"/>
    <property type="match status" value="1"/>
</dbReference>
<sequence>MLLGKEAAGGLARMAMLMRRPPAKLRDLSMAPLRSLSTLSSVPHPGTLRSKVCGMAGQGTHVTLLRGRHGLCAGALRGVVPGQVRSMSNDGASEGKQKDTSNKEETGPTVTVQDDQGKDPNWKFSFRHDGDDEYEPHRQNLEKALQWMKEQAGGRDLNDMELSDLADKAMEKFIPPLPPVEELFAEYYQLEKEKLEAVPKVVKKKVALSEEIARKKIPVLDALGRAYATGKRKTAVARVFVAKGTGKVTINKKSLIDYFSRVTLRDEIFSPIYACASGLEYDVWCTVKGGGKSAQAQAIKLGVARAMQAFDPTFRAVLKAMKLLHQDDRRVERKKPGQPKARKKFQWVKR</sequence>
<keyword evidence="2" id="KW-0689">Ribosomal protein</keyword>
<proteinExistence type="inferred from homology"/>
<dbReference type="InterPro" id="IPR014721">
    <property type="entry name" value="Ribsml_uS5_D2-typ_fold_subgr"/>
</dbReference>
<dbReference type="GO" id="GO:0005763">
    <property type="term" value="C:mitochondrial small ribosomal subunit"/>
    <property type="evidence" value="ECO:0007669"/>
    <property type="project" value="TreeGrafter"/>
</dbReference>
<reference evidence="5" key="1">
    <citation type="submission" date="2021-01" db="EMBL/GenBank/DDBJ databases">
        <authorList>
            <person name="Corre E."/>
            <person name="Pelletier E."/>
            <person name="Niang G."/>
            <person name="Scheremetjew M."/>
            <person name="Finn R."/>
            <person name="Kale V."/>
            <person name="Holt S."/>
            <person name="Cochrane G."/>
            <person name="Meng A."/>
            <person name="Brown T."/>
            <person name="Cohen L."/>
        </authorList>
    </citation>
    <scope>NUCLEOTIDE SEQUENCE</scope>
    <source>
        <strain evidence="5">CCMP325</strain>
    </source>
</reference>
<dbReference type="GO" id="GO:0003735">
    <property type="term" value="F:structural constituent of ribosome"/>
    <property type="evidence" value="ECO:0007669"/>
    <property type="project" value="InterPro"/>
</dbReference>
<dbReference type="PANTHER" id="PTHR21569">
    <property type="entry name" value="RIBOSOMAL PROTEIN S9"/>
    <property type="match status" value="1"/>
</dbReference>
<evidence type="ECO:0000256" key="2">
    <source>
        <dbReference type="ARBA" id="ARBA00022980"/>
    </source>
</evidence>
<dbReference type="Pfam" id="PF00380">
    <property type="entry name" value="Ribosomal_S9"/>
    <property type="match status" value="1"/>
</dbReference>
<organism evidence="5">
    <name type="scientific">Hanusia phi</name>
    <dbReference type="NCBI Taxonomy" id="3032"/>
    <lineage>
        <taxon>Eukaryota</taxon>
        <taxon>Cryptophyceae</taxon>
        <taxon>Pyrenomonadales</taxon>
        <taxon>Geminigeraceae</taxon>
        <taxon>Hanusia</taxon>
    </lineage>
</organism>
<feature type="compositionally biased region" description="Basic and acidic residues" evidence="4">
    <location>
        <begin position="93"/>
        <end position="106"/>
    </location>
</feature>
<name>A0A7S0DVP6_9CRYP</name>
<dbReference type="NCBIfam" id="NF001099">
    <property type="entry name" value="PRK00132.1"/>
    <property type="match status" value="1"/>
</dbReference>
<dbReference type="GO" id="GO:0006412">
    <property type="term" value="P:translation"/>
    <property type="evidence" value="ECO:0007669"/>
    <property type="project" value="InterPro"/>
</dbReference>
<dbReference type="InterPro" id="IPR020568">
    <property type="entry name" value="Ribosomal_Su5_D2-typ_SF"/>
</dbReference>
<protein>
    <recommendedName>
        <fullName evidence="6">30S ribosomal protein S9, chloroplastic</fullName>
    </recommendedName>
</protein>
<dbReference type="EMBL" id="HBEO01001468">
    <property type="protein sequence ID" value="CAD8466862.1"/>
    <property type="molecule type" value="Transcribed_RNA"/>
</dbReference>
<evidence type="ECO:0008006" key="6">
    <source>
        <dbReference type="Google" id="ProtNLM"/>
    </source>
</evidence>
<dbReference type="AlphaFoldDB" id="A0A7S0DVP6"/>
<dbReference type="InterPro" id="IPR023035">
    <property type="entry name" value="Ribosomal_uS9_bac/plastid"/>
</dbReference>
<dbReference type="Gene3D" id="3.30.230.10">
    <property type="match status" value="1"/>
</dbReference>
<evidence type="ECO:0000313" key="5">
    <source>
        <dbReference type="EMBL" id="CAD8466862.1"/>
    </source>
</evidence>
<accession>A0A7S0DVP6</accession>
<feature type="region of interest" description="Disordered" evidence="4">
    <location>
        <begin position="331"/>
        <end position="350"/>
    </location>
</feature>
<dbReference type="PANTHER" id="PTHR21569:SF1">
    <property type="entry name" value="SMALL RIBOSOMAL SUBUNIT PROTEIN US9M"/>
    <property type="match status" value="1"/>
</dbReference>
<dbReference type="InterPro" id="IPR000754">
    <property type="entry name" value="Ribosomal_uS9"/>
</dbReference>
<gene>
    <name evidence="5" type="ORF">HPHI1048_LOCUS1038</name>
</gene>